<dbReference type="Gene3D" id="3.40.50.1220">
    <property type="entry name" value="TPP-binding domain"/>
    <property type="match status" value="1"/>
</dbReference>
<dbReference type="SUPFAM" id="SSF52467">
    <property type="entry name" value="DHS-like NAD/FAD-binding domain"/>
    <property type="match status" value="1"/>
</dbReference>
<evidence type="ECO:0000313" key="5">
    <source>
        <dbReference type="EMBL" id="QIZ77368.1"/>
    </source>
</evidence>
<feature type="binding site" evidence="3">
    <location>
        <position position="191"/>
    </location>
    <ligand>
        <name>FAD</name>
        <dbReference type="ChEBI" id="CHEBI:57692"/>
    </ligand>
</feature>
<protein>
    <submittedName>
        <fullName evidence="5">Electron transfer flavoprotein subunit alpha/FixB family protein</fullName>
    </submittedName>
</protein>
<dbReference type="RefSeq" id="WP_168660628.1">
    <property type="nucleotide sequence ID" value="NZ_CP051180.1"/>
</dbReference>
<dbReference type="Pfam" id="PF00766">
    <property type="entry name" value="ETF_alpha"/>
    <property type="match status" value="1"/>
</dbReference>
<dbReference type="InterPro" id="IPR014730">
    <property type="entry name" value="ETF_a/b_N"/>
</dbReference>
<dbReference type="InterPro" id="IPR001308">
    <property type="entry name" value="ETF_a/FixB"/>
</dbReference>
<dbReference type="Gene3D" id="3.40.50.620">
    <property type="entry name" value="HUPs"/>
    <property type="match status" value="1"/>
</dbReference>
<accession>A0A6H1UEW1</accession>
<dbReference type="GO" id="GO:0033539">
    <property type="term" value="P:fatty acid beta-oxidation using acyl-CoA dehydrogenase"/>
    <property type="evidence" value="ECO:0007669"/>
    <property type="project" value="TreeGrafter"/>
</dbReference>
<feature type="binding site" evidence="3">
    <location>
        <begin position="247"/>
        <end position="254"/>
    </location>
    <ligand>
        <name>FAD</name>
        <dbReference type="ChEBI" id="CHEBI:57692"/>
    </ligand>
</feature>
<dbReference type="SMART" id="SM00893">
    <property type="entry name" value="ETF"/>
    <property type="match status" value="1"/>
</dbReference>
<dbReference type="InterPro" id="IPR014729">
    <property type="entry name" value="Rossmann-like_a/b/a_fold"/>
</dbReference>
<evidence type="ECO:0000259" key="4">
    <source>
        <dbReference type="SMART" id="SM00893"/>
    </source>
</evidence>
<dbReference type="InterPro" id="IPR014731">
    <property type="entry name" value="ETF_asu_C"/>
</dbReference>
<evidence type="ECO:0000313" key="6">
    <source>
        <dbReference type="Proteomes" id="UP000501602"/>
    </source>
</evidence>
<dbReference type="InterPro" id="IPR029035">
    <property type="entry name" value="DHS-like_NAD/FAD-binding_dom"/>
</dbReference>
<comment type="cofactor">
    <cofactor evidence="3">
        <name>FAD</name>
        <dbReference type="ChEBI" id="CHEBI:57692"/>
    </cofactor>
    <text evidence="3">Binds 1 FAD per dimer.</text>
</comment>
<dbReference type="PANTHER" id="PTHR43153">
    <property type="entry name" value="ELECTRON TRANSFER FLAVOPROTEIN ALPHA"/>
    <property type="match status" value="1"/>
</dbReference>
<keyword evidence="6" id="KW-1185">Reference proteome</keyword>
<dbReference type="EMBL" id="CP051180">
    <property type="protein sequence ID" value="QIZ77368.1"/>
    <property type="molecule type" value="Genomic_DNA"/>
</dbReference>
<comment type="similarity">
    <text evidence="1">Belongs to the ETF alpha-subunit/FixB family.</text>
</comment>
<dbReference type="SUPFAM" id="SSF52402">
    <property type="entry name" value="Adenine nucleotide alpha hydrolases-like"/>
    <property type="match status" value="1"/>
</dbReference>
<evidence type="ECO:0000256" key="3">
    <source>
        <dbReference type="PIRSR" id="PIRSR000089-1"/>
    </source>
</evidence>
<gene>
    <name evidence="5" type="ORF">HER31_11045</name>
</gene>
<feature type="binding site" evidence="3">
    <location>
        <position position="268"/>
    </location>
    <ligand>
        <name>FAD</name>
        <dbReference type="ChEBI" id="CHEBI:57692"/>
    </ligand>
</feature>
<feature type="domain" description="Electron transfer flavoprotein alpha/beta-subunit N-terminal" evidence="4">
    <location>
        <begin position="2"/>
        <end position="172"/>
    </location>
</feature>
<evidence type="ECO:0000256" key="2">
    <source>
        <dbReference type="ARBA" id="ARBA00022982"/>
    </source>
</evidence>
<evidence type="ECO:0000256" key="1">
    <source>
        <dbReference type="ARBA" id="ARBA00005817"/>
    </source>
</evidence>
<proteinExistence type="inferred from homology"/>
<organism evidence="5 6">
    <name type="scientific">Ferrimonas lipolytica</name>
    <dbReference type="NCBI Taxonomy" id="2724191"/>
    <lineage>
        <taxon>Bacteria</taxon>
        <taxon>Pseudomonadati</taxon>
        <taxon>Pseudomonadota</taxon>
        <taxon>Gammaproteobacteria</taxon>
        <taxon>Alteromonadales</taxon>
        <taxon>Ferrimonadaceae</taxon>
        <taxon>Ferrimonas</taxon>
    </lineage>
</organism>
<dbReference type="GO" id="GO:0009055">
    <property type="term" value="F:electron transfer activity"/>
    <property type="evidence" value="ECO:0007669"/>
    <property type="project" value="InterPro"/>
</dbReference>
<dbReference type="Pfam" id="PF01012">
    <property type="entry name" value="ETF"/>
    <property type="match status" value="1"/>
</dbReference>
<sequence>MNALLILHRHNHNEWARLLAATAKLNQGFDVIVCGLDADRLPIQPLHGEVLLLPVAAEAGPEVLSELLLPYCQKRSHIVAGTDHWGRDLMPRLAAQLDLPMISEVTAIAGPQQWSRPSWAGAIEQSIVGDGSSVLFTVRPQGFSPVSGDIAKDYQRLSVAELTPLVERTIEPSQSMRPQLTEAKTVIAVGRGACTEQLWPLVEALADKLEAAIGGTRPVIDSGWLPSELQVGQTGQLIAPERYIGLGISGATQHMAGIKQAKTVIAVNQDADAPLMQLADYALTGELDKVLPELLASI</sequence>
<dbReference type="GO" id="GO:0050660">
    <property type="term" value="F:flavin adenine dinucleotide binding"/>
    <property type="evidence" value="ECO:0007669"/>
    <property type="project" value="InterPro"/>
</dbReference>
<keyword evidence="3" id="KW-0274">FAD</keyword>
<feature type="binding site" evidence="3">
    <location>
        <begin position="216"/>
        <end position="217"/>
    </location>
    <ligand>
        <name>FAD</name>
        <dbReference type="ChEBI" id="CHEBI:57692"/>
    </ligand>
</feature>
<dbReference type="PANTHER" id="PTHR43153:SF1">
    <property type="entry name" value="ELECTRON TRANSFER FLAVOPROTEIN SUBUNIT ALPHA, MITOCHONDRIAL"/>
    <property type="match status" value="1"/>
</dbReference>
<dbReference type="Proteomes" id="UP000501602">
    <property type="component" value="Chromosome"/>
</dbReference>
<keyword evidence="2" id="KW-0813">Transport</keyword>
<dbReference type="AlphaFoldDB" id="A0A6H1UEW1"/>
<keyword evidence="3" id="KW-0285">Flavoprotein</keyword>
<dbReference type="KEGG" id="fes:HER31_11045"/>
<name>A0A6H1UEW1_9GAMM</name>
<keyword evidence="2" id="KW-0249">Electron transport</keyword>
<reference evidence="5 6" key="1">
    <citation type="submission" date="2020-04" db="EMBL/GenBank/DDBJ databases">
        <title>Ferrimonas sp. S7 isolated from sea water.</title>
        <authorList>
            <person name="Bae S.S."/>
            <person name="Baek K."/>
        </authorList>
    </citation>
    <scope>NUCLEOTIDE SEQUENCE [LARGE SCALE GENOMIC DNA]</scope>
    <source>
        <strain evidence="5 6">S7</strain>
    </source>
</reference>
<feature type="binding site" evidence="3">
    <location>
        <begin position="230"/>
        <end position="234"/>
    </location>
    <ligand>
        <name>FAD</name>
        <dbReference type="ChEBI" id="CHEBI:57692"/>
    </ligand>
</feature>